<comment type="similarity">
    <text evidence="1">Belongs to the 'phage' integrase family.</text>
</comment>
<dbReference type="Proteomes" id="UP001152447">
    <property type="component" value="Unassembled WGS sequence"/>
</dbReference>
<dbReference type="Pfam" id="PF00589">
    <property type="entry name" value="Phage_integrase"/>
    <property type="match status" value="1"/>
</dbReference>
<dbReference type="InterPro" id="IPR013762">
    <property type="entry name" value="Integrase-like_cat_sf"/>
</dbReference>
<dbReference type="GO" id="GO:0006310">
    <property type="term" value="P:DNA recombination"/>
    <property type="evidence" value="ECO:0007669"/>
    <property type="project" value="UniProtKB-KW"/>
</dbReference>
<evidence type="ECO:0000313" key="6">
    <source>
        <dbReference type="Proteomes" id="UP001152447"/>
    </source>
</evidence>
<dbReference type="AlphaFoldDB" id="A0A9W4W2D5"/>
<keyword evidence="2" id="KW-0229">DNA integration</keyword>
<keyword evidence="3" id="KW-0233">DNA recombination</keyword>
<comment type="caution">
    <text evidence="5">The sequence shown here is derived from an EMBL/GenBank/DDBJ whole genome shotgun (WGS) entry which is preliminary data.</text>
</comment>
<evidence type="ECO:0000259" key="4">
    <source>
        <dbReference type="PROSITE" id="PS51898"/>
    </source>
</evidence>
<dbReference type="PANTHER" id="PTHR30629:SF2">
    <property type="entry name" value="PROPHAGE INTEGRASE INTS-RELATED"/>
    <property type="match status" value="1"/>
</dbReference>
<evidence type="ECO:0000256" key="1">
    <source>
        <dbReference type="ARBA" id="ARBA00008857"/>
    </source>
</evidence>
<keyword evidence="6" id="KW-1185">Reference proteome</keyword>
<dbReference type="PANTHER" id="PTHR30629">
    <property type="entry name" value="PROPHAGE INTEGRASE"/>
    <property type="match status" value="1"/>
</dbReference>
<dbReference type="InterPro" id="IPR011010">
    <property type="entry name" value="DNA_brk_join_enz"/>
</dbReference>
<dbReference type="GO" id="GO:0015074">
    <property type="term" value="P:DNA integration"/>
    <property type="evidence" value="ECO:0007669"/>
    <property type="project" value="UniProtKB-KW"/>
</dbReference>
<dbReference type="InterPro" id="IPR002104">
    <property type="entry name" value="Integrase_catalytic"/>
</dbReference>
<feature type="domain" description="Tyr recombinase" evidence="4">
    <location>
        <begin position="1"/>
        <end position="144"/>
    </location>
</feature>
<accession>A0A9W4W2D5</accession>
<evidence type="ECO:0000256" key="3">
    <source>
        <dbReference type="ARBA" id="ARBA00023172"/>
    </source>
</evidence>
<dbReference type="SUPFAM" id="SSF56349">
    <property type="entry name" value="DNA breaking-rejoining enzymes"/>
    <property type="match status" value="1"/>
</dbReference>
<name>A0A9W4W2D5_PSEHA</name>
<dbReference type="EMBL" id="CAMAPB010000009">
    <property type="protein sequence ID" value="CAH9054016.1"/>
    <property type="molecule type" value="Genomic_DNA"/>
</dbReference>
<dbReference type="RefSeq" id="WP_262976257.1">
    <property type="nucleotide sequence ID" value="NZ_CAMAPB010000009.1"/>
</dbReference>
<protein>
    <recommendedName>
        <fullName evidence="4">Tyr recombinase domain-containing protein</fullName>
    </recommendedName>
</protein>
<dbReference type="GO" id="GO:0003677">
    <property type="term" value="F:DNA binding"/>
    <property type="evidence" value="ECO:0007669"/>
    <property type="project" value="InterPro"/>
</dbReference>
<organism evidence="5 6">
    <name type="scientific">Pseudoalteromonas haloplanktis</name>
    <name type="common">Alteromonas haloplanktis</name>
    <dbReference type="NCBI Taxonomy" id="228"/>
    <lineage>
        <taxon>Bacteria</taxon>
        <taxon>Pseudomonadati</taxon>
        <taxon>Pseudomonadota</taxon>
        <taxon>Gammaproteobacteria</taxon>
        <taxon>Alteromonadales</taxon>
        <taxon>Pseudoalteromonadaceae</taxon>
        <taxon>Pseudoalteromonas</taxon>
    </lineage>
</organism>
<proteinExistence type="inferred from homology"/>
<dbReference type="InterPro" id="IPR050808">
    <property type="entry name" value="Phage_Integrase"/>
</dbReference>
<gene>
    <name evidence="5" type="ORF">PSEHALCIP103_00943</name>
</gene>
<dbReference type="Gene3D" id="1.10.443.10">
    <property type="entry name" value="Intergrase catalytic core"/>
    <property type="match status" value="1"/>
</dbReference>
<evidence type="ECO:0000256" key="2">
    <source>
        <dbReference type="ARBA" id="ARBA00022908"/>
    </source>
</evidence>
<sequence length="144" mass="17201">MRFDEIAKLWIQIESSKATQATKAFLQLIYITGARQSEVRLAKWEHFDFDNNIWTVSPENSKTNKAIRRSISTKMKSILDTLAMVYGRNDYLIPSSNPHQAMTTHSINRYCYRMWDHLFEKYKRPNFYLMMLADQYQLYLVKMV</sequence>
<reference evidence="5" key="1">
    <citation type="submission" date="2022-07" db="EMBL/GenBank/DDBJ databases">
        <authorList>
            <person name="Criscuolo A."/>
        </authorList>
    </citation>
    <scope>NUCLEOTIDE SEQUENCE</scope>
    <source>
        <strain evidence="5">CIP103197</strain>
    </source>
</reference>
<dbReference type="PROSITE" id="PS51898">
    <property type="entry name" value="TYR_RECOMBINASE"/>
    <property type="match status" value="1"/>
</dbReference>
<evidence type="ECO:0000313" key="5">
    <source>
        <dbReference type="EMBL" id="CAH9054016.1"/>
    </source>
</evidence>